<dbReference type="EMBL" id="JAULSU010000001">
    <property type="protein sequence ID" value="KAK0633974.1"/>
    <property type="molecule type" value="Genomic_DNA"/>
</dbReference>
<dbReference type="Proteomes" id="UP001175000">
    <property type="component" value="Unassembled WGS sequence"/>
</dbReference>
<proteinExistence type="predicted"/>
<name>A0AA39XH93_9PEZI</name>
<evidence type="ECO:0000256" key="1">
    <source>
        <dbReference type="SAM" id="MobiDB-lite"/>
    </source>
</evidence>
<evidence type="ECO:0000313" key="3">
    <source>
        <dbReference type="EMBL" id="KAK0633974.1"/>
    </source>
</evidence>
<dbReference type="AlphaFoldDB" id="A0AA39XH93"/>
<feature type="transmembrane region" description="Helical" evidence="2">
    <location>
        <begin position="51"/>
        <end position="71"/>
    </location>
</feature>
<dbReference type="PANTHER" id="PTHR37544:SF1">
    <property type="entry name" value="PHOSPHORIBOSYLAMINOIMIDAZOLE-SUCCINOCARBOXAMIDE SYNTHASE"/>
    <property type="match status" value="1"/>
</dbReference>
<evidence type="ECO:0000313" key="4">
    <source>
        <dbReference type="Proteomes" id="UP001175000"/>
    </source>
</evidence>
<accession>A0AA39XH93</accession>
<dbReference type="PANTHER" id="PTHR37544">
    <property type="entry name" value="SPRAY-RELATED"/>
    <property type="match status" value="1"/>
</dbReference>
<feature type="transmembrane region" description="Helical" evidence="2">
    <location>
        <begin position="87"/>
        <end position="106"/>
    </location>
</feature>
<feature type="region of interest" description="Disordered" evidence="1">
    <location>
        <begin position="1"/>
        <end position="27"/>
    </location>
</feature>
<feature type="transmembrane region" description="Helical" evidence="2">
    <location>
        <begin position="741"/>
        <end position="762"/>
    </location>
</feature>
<reference evidence="3" key="1">
    <citation type="submission" date="2023-06" db="EMBL/GenBank/DDBJ databases">
        <title>Genome-scale phylogeny and comparative genomics of the fungal order Sordariales.</title>
        <authorList>
            <consortium name="Lawrence Berkeley National Laboratory"/>
            <person name="Hensen N."/>
            <person name="Bonometti L."/>
            <person name="Westerberg I."/>
            <person name="Brannstrom I.O."/>
            <person name="Guillou S."/>
            <person name="Cros-Aarteil S."/>
            <person name="Calhoun S."/>
            <person name="Haridas S."/>
            <person name="Kuo A."/>
            <person name="Mondo S."/>
            <person name="Pangilinan J."/>
            <person name="Riley R."/>
            <person name="Labutti K."/>
            <person name="Andreopoulos B."/>
            <person name="Lipzen A."/>
            <person name="Chen C."/>
            <person name="Yanf M."/>
            <person name="Daum C."/>
            <person name="Ng V."/>
            <person name="Clum A."/>
            <person name="Steindorff A."/>
            <person name="Ohm R."/>
            <person name="Martin F."/>
            <person name="Silar P."/>
            <person name="Natvig D."/>
            <person name="Lalanne C."/>
            <person name="Gautier V."/>
            <person name="Ament-Velasquez S.L."/>
            <person name="Kruys A."/>
            <person name="Hutchinson M.I."/>
            <person name="Powell A.J."/>
            <person name="Barry K."/>
            <person name="Miller A.N."/>
            <person name="Grigoriev I.V."/>
            <person name="Debuchy R."/>
            <person name="Gladieux P."/>
            <person name="Thoren M.H."/>
            <person name="Johannesson H."/>
        </authorList>
    </citation>
    <scope>NUCLEOTIDE SEQUENCE</scope>
    <source>
        <strain evidence="3">CBS 606.72</strain>
    </source>
</reference>
<evidence type="ECO:0000256" key="2">
    <source>
        <dbReference type="SAM" id="Phobius"/>
    </source>
</evidence>
<sequence>MGSGRISPESLDHQETTDAQLRRPSPVTLDINPTRANPVLRWRPPYLRRSFLALFAFVLLLVLASTEVLLVQSQRHSGIANAKSSQHYLWTFGPTAFLTLLAVLWARVDHQSKLVAPWLRLSREASHPSRTLQLDYLSDFLPWSVPKAIKNKDFIVSVTSAVSVLLKVLVIISTGLITLSWTPVSYDSYPMVAQSVFRNSNAELANSGTLAYYMMSGHRQRNLTYPDGLFGGYAFQPIQSDAQSPERTNITVDAFRGSLDCQPTELILRGSAPPVPQFPDQKMNLTLTDPECRIGLLQLTGPNYKCDNCTTTFARYAPIWCDGSGAGEPDRERRIFVMFGSLSYVMDRSRNLSTHAPVPRHPYVATLHRSGQLLCIPKFDIGKVEVVRDRANIRSVTPIPSSFTGTLDSVSPWEIATAHFNVTNSVLNNLKGQEQYRITLNVSDSEIDVDSYMELAVHTQLSPGKPVSSLYDINNLHQLAEGYYQQSTAIIAKQALMEPASLEVRGTATVFAERLLVQAWAAHWMAGILGFCSIIILVALLVVPSRGILPCNPSTIHGMASLIQHSDDLVARLEFSGTASDKHLGHVLQGTQFHSSVGAGPMAQARFAIQDTRGDGNADALHFPQFRSLQAHPAIVHPATRTALCVVLAGLVIALELLLRKSAAEDGLGDEEEGTSIHYTWTAIPAIVFGAIAMIISAMEFRIRCLAPYVGLTRRVDRQSFMSLDLLDMSLPRLLYREIRMVNIGALAATLALLAASFFTIFSPSLFHTCPFPVERSVKLQANQSFSRNPERFSTDTRAAEVSSLILTSNYTYGRFTYEDLAFPQLVFSDPSATQTGLMLNGSSVSIDAVIPAVRARLHCQPYDRSQIRTNLTFETSFSGEAVNPLQLTIEGKGCLRRLGYDAEFRTNPETMSFGLAKEGFGDTGINGCSDLVYIWGKMDYAADPIVRHVAALGCNLTMEAVDVDVRFSGTALDIDNQNPPRPRENTARVSRIWERNETSRDNELLFVYGNLVSLDNKRASQLTPFFQLLTASPWAVPEYDLGDPSADEKVREAIKFQNGIIIAQSLAFNLQPANISNATFADPKPGENDAQLVFDAVVTRRDARRRVIQDALSTRVLEGLLGGTLLLLVASWIFMRKTAVLASSPTSIASRAALIAGGNLLSLLPGNAQTRRPEEIATALGERTHFRMGWWAGVGGVSRFGIFVAGAGDEDAKPEDEWAETEYRSSEYAAVGHEVGGRSAEMSPCRLPGREESK</sequence>
<gene>
    <name evidence="3" type="ORF">B0T14DRAFT_508155</name>
</gene>
<keyword evidence="2" id="KW-0812">Transmembrane</keyword>
<keyword evidence="4" id="KW-1185">Reference proteome</keyword>
<feature type="transmembrane region" description="Helical" evidence="2">
    <location>
        <begin position="520"/>
        <end position="543"/>
    </location>
</feature>
<protein>
    <submittedName>
        <fullName evidence="3">Uncharacterized protein</fullName>
    </submittedName>
</protein>
<feature type="transmembrane region" description="Helical" evidence="2">
    <location>
        <begin position="154"/>
        <end position="181"/>
    </location>
</feature>
<feature type="transmembrane region" description="Helical" evidence="2">
    <location>
        <begin position="679"/>
        <end position="699"/>
    </location>
</feature>
<organism evidence="3 4">
    <name type="scientific">Immersiella caudata</name>
    <dbReference type="NCBI Taxonomy" id="314043"/>
    <lineage>
        <taxon>Eukaryota</taxon>
        <taxon>Fungi</taxon>
        <taxon>Dikarya</taxon>
        <taxon>Ascomycota</taxon>
        <taxon>Pezizomycotina</taxon>
        <taxon>Sordariomycetes</taxon>
        <taxon>Sordariomycetidae</taxon>
        <taxon>Sordariales</taxon>
        <taxon>Lasiosphaeriaceae</taxon>
        <taxon>Immersiella</taxon>
    </lineage>
</organism>
<feature type="transmembrane region" description="Helical" evidence="2">
    <location>
        <begin position="642"/>
        <end position="659"/>
    </location>
</feature>
<comment type="caution">
    <text evidence="3">The sequence shown here is derived from an EMBL/GenBank/DDBJ whole genome shotgun (WGS) entry which is preliminary data.</text>
</comment>
<keyword evidence="2" id="KW-0472">Membrane</keyword>
<keyword evidence="2" id="KW-1133">Transmembrane helix</keyword>
<dbReference type="InterPro" id="IPR021840">
    <property type="entry name" value="DUF3433"/>
</dbReference>
<feature type="region of interest" description="Disordered" evidence="1">
    <location>
        <begin position="1235"/>
        <end position="1255"/>
    </location>
</feature>
<dbReference type="Pfam" id="PF11915">
    <property type="entry name" value="DUF3433"/>
    <property type="match status" value="2"/>
</dbReference>